<dbReference type="Proteomes" id="UP000026915">
    <property type="component" value="Chromosome 10"/>
</dbReference>
<keyword evidence="2" id="KW-1185">Reference proteome</keyword>
<evidence type="ECO:0000313" key="1">
    <source>
        <dbReference type="EMBL" id="EOY19100.1"/>
    </source>
</evidence>
<evidence type="ECO:0000313" key="2">
    <source>
        <dbReference type="Proteomes" id="UP000026915"/>
    </source>
</evidence>
<dbReference type="InParanoid" id="A0A061FP55"/>
<reference evidence="1 2" key="1">
    <citation type="journal article" date="2013" name="Genome Biol.">
        <title>The genome sequence of the most widely cultivated cacao type and its use to identify candidate genes regulating pod color.</title>
        <authorList>
            <person name="Motamayor J.C."/>
            <person name="Mockaitis K."/>
            <person name="Schmutz J."/>
            <person name="Haiminen N."/>
            <person name="Iii D.L."/>
            <person name="Cornejo O."/>
            <person name="Findley S.D."/>
            <person name="Zheng P."/>
            <person name="Utro F."/>
            <person name="Royaert S."/>
            <person name="Saski C."/>
            <person name="Jenkins J."/>
            <person name="Podicheti R."/>
            <person name="Zhao M."/>
            <person name="Scheffler B.E."/>
            <person name="Stack J.C."/>
            <person name="Feltus F.A."/>
            <person name="Mustiga G.M."/>
            <person name="Amores F."/>
            <person name="Phillips W."/>
            <person name="Marelli J.P."/>
            <person name="May G.D."/>
            <person name="Shapiro H."/>
            <person name="Ma J."/>
            <person name="Bustamante C.D."/>
            <person name="Schnell R.J."/>
            <person name="Main D."/>
            <person name="Gilbert D."/>
            <person name="Parida L."/>
            <person name="Kuhn D.N."/>
        </authorList>
    </citation>
    <scope>NUCLEOTIDE SEQUENCE [LARGE SCALE GENOMIC DNA]</scope>
    <source>
        <strain evidence="2">cv. Matina 1-6</strain>
    </source>
</reference>
<dbReference type="Gramene" id="EOY19100">
    <property type="protein sequence ID" value="EOY19100"/>
    <property type="gene ID" value="TCM_043823"/>
</dbReference>
<organism evidence="1 2">
    <name type="scientific">Theobroma cacao</name>
    <name type="common">Cacao</name>
    <name type="synonym">Cocoa</name>
    <dbReference type="NCBI Taxonomy" id="3641"/>
    <lineage>
        <taxon>Eukaryota</taxon>
        <taxon>Viridiplantae</taxon>
        <taxon>Streptophyta</taxon>
        <taxon>Embryophyta</taxon>
        <taxon>Tracheophyta</taxon>
        <taxon>Spermatophyta</taxon>
        <taxon>Magnoliopsida</taxon>
        <taxon>eudicotyledons</taxon>
        <taxon>Gunneridae</taxon>
        <taxon>Pentapetalae</taxon>
        <taxon>rosids</taxon>
        <taxon>malvids</taxon>
        <taxon>Malvales</taxon>
        <taxon>Malvaceae</taxon>
        <taxon>Byttnerioideae</taxon>
        <taxon>Theobroma</taxon>
    </lineage>
</organism>
<accession>A0A061FP55</accession>
<name>A0A061FP55_THECC</name>
<dbReference type="EMBL" id="CM001888">
    <property type="protein sequence ID" value="EOY19100.1"/>
    <property type="molecule type" value="Genomic_DNA"/>
</dbReference>
<dbReference type="HOGENOM" id="CLU_2296780_0_0_1"/>
<proteinExistence type="predicted"/>
<gene>
    <name evidence="1" type="ORF">TCM_043823</name>
</gene>
<dbReference type="AlphaFoldDB" id="A0A061FP55"/>
<sequence>MESKVVKTGLVASWFVFELNSIAFCRARRAFRSCAGILLYSLAEVEGPQIRSSSPGPMSTSITQGALSESLLQLCSSTPPIGLAALAIEVPSSEEGSYEDS</sequence>
<protein>
    <submittedName>
        <fullName evidence="1">Uncharacterized protein</fullName>
    </submittedName>
</protein>